<gene>
    <name evidence="2" type="primary">rbfA</name>
    <name evidence="3" type="ORF">A2122_00875</name>
</gene>
<comment type="subcellular location">
    <subcellularLocation>
        <location evidence="2">Cytoplasm</location>
    </subcellularLocation>
</comment>
<dbReference type="HAMAP" id="MF_00003">
    <property type="entry name" value="RbfA"/>
    <property type="match status" value="1"/>
</dbReference>
<keyword evidence="2" id="KW-0963">Cytoplasm</keyword>
<keyword evidence="1 2" id="KW-0690">Ribosome biogenesis</keyword>
<name>A0A1G2C5H6_9BACT</name>
<sequence>MNYRPLRVGKLIRSELTSILQREVEQEPGFLCTLTGVEVDKKLEHARISVSVMPPGKETEAMKRLKETQGELQYLLMKKLNIKPLPKIEFVRDEGAENAARIEKLLIEEQQR</sequence>
<comment type="subunit">
    <text evidence="2">Monomer. Binds 30S ribosomal subunits, but not 50S ribosomal subunits or 70S ribosomes.</text>
</comment>
<dbReference type="GO" id="GO:0005829">
    <property type="term" value="C:cytosol"/>
    <property type="evidence" value="ECO:0007669"/>
    <property type="project" value="TreeGrafter"/>
</dbReference>
<proteinExistence type="inferred from homology"/>
<dbReference type="GO" id="GO:0030490">
    <property type="term" value="P:maturation of SSU-rRNA"/>
    <property type="evidence" value="ECO:0007669"/>
    <property type="project" value="UniProtKB-UniRule"/>
</dbReference>
<dbReference type="PANTHER" id="PTHR33515:SF1">
    <property type="entry name" value="RIBOSOME-BINDING FACTOR A, CHLOROPLASTIC-RELATED"/>
    <property type="match status" value="1"/>
</dbReference>
<dbReference type="SUPFAM" id="SSF89919">
    <property type="entry name" value="Ribosome-binding factor A, RbfA"/>
    <property type="match status" value="1"/>
</dbReference>
<evidence type="ECO:0000256" key="1">
    <source>
        <dbReference type="ARBA" id="ARBA00022517"/>
    </source>
</evidence>
<reference evidence="3 4" key="1">
    <citation type="journal article" date="2016" name="Nat. Commun.">
        <title>Thousands of microbial genomes shed light on interconnected biogeochemical processes in an aquifer system.</title>
        <authorList>
            <person name="Anantharaman K."/>
            <person name="Brown C.T."/>
            <person name="Hug L.A."/>
            <person name="Sharon I."/>
            <person name="Castelle C.J."/>
            <person name="Probst A.J."/>
            <person name="Thomas B.C."/>
            <person name="Singh A."/>
            <person name="Wilkins M.J."/>
            <person name="Karaoz U."/>
            <person name="Brodie E.L."/>
            <person name="Williams K.H."/>
            <person name="Hubbard S.S."/>
            <person name="Banfield J.F."/>
        </authorList>
    </citation>
    <scope>NUCLEOTIDE SEQUENCE [LARGE SCALE GENOMIC DNA]</scope>
</reference>
<protein>
    <recommendedName>
        <fullName evidence="2">Ribosome-binding factor A</fullName>
    </recommendedName>
</protein>
<dbReference type="PANTHER" id="PTHR33515">
    <property type="entry name" value="RIBOSOME-BINDING FACTOR A, CHLOROPLASTIC-RELATED"/>
    <property type="match status" value="1"/>
</dbReference>
<dbReference type="InterPro" id="IPR023799">
    <property type="entry name" value="RbfA_dom_sf"/>
</dbReference>
<accession>A0A1G2C5H6</accession>
<dbReference type="AlphaFoldDB" id="A0A1G2C5H6"/>
<dbReference type="GO" id="GO:0043024">
    <property type="term" value="F:ribosomal small subunit binding"/>
    <property type="evidence" value="ECO:0007669"/>
    <property type="project" value="TreeGrafter"/>
</dbReference>
<dbReference type="Pfam" id="PF02033">
    <property type="entry name" value="RBFA"/>
    <property type="match status" value="1"/>
</dbReference>
<comment type="function">
    <text evidence="2">One of several proteins that assist in the late maturation steps of the functional core of the 30S ribosomal subunit. Associates with free 30S ribosomal subunits (but not with 30S subunits that are part of 70S ribosomes or polysomes). Required for efficient processing of 16S rRNA. May interact with the 5'-terminal helix region of 16S rRNA.</text>
</comment>
<dbReference type="InterPro" id="IPR015946">
    <property type="entry name" value="KH_dom-like_a/b"/>
</dbReference>
<organism evidence="3 4">
    <name type="scientific">Candidatus Liptonbacteria bacterium GWB1_49_6</name>
    <dbReference type="NCBI Taxonomy" id="1798644"/>
    <lineage>
        <taxon>Bacteria</taxon>
        <taxon>Candidatus Liptoniibacteriota</taxon>
    </lineage>
</organism>
<dbReference type="InterPro" id="IPR000238">
    <property type="entry name" value="RbfA"/>
</dbReference>
<comment type="caution">
    <text evidence="3">The sequence shown here is derived from an EMBL/GenBank/DDBJ whole genome shotgun (WGS) entry which is preliminary data.</text>
</comment>
<evidence type="ECO:0000313" key="4">
    <source>
        <dbReference type="Proteomes" id="UP000176648"/>
    </source>
</evidence>
<dbReference type="EMBL" id="MHKU01000025">
    <property type="protein sequence ID" value="OGY96682.1"/>
    <property type="molecule type" value="Genomic_DNA"/>
</dbReference>
<evidence type="ECO:0000313" key="3">
    <source>
        <dbReference type="EMBL" id="OGY96682.1"/>
    </source>
</evidence>
<dbReference type="Proteomes" id="UP000176648">
    <property type="component" value="Unassembled WGS sequence"/>
</dbReference>
<dbReference type="NCBIfam" id="TIGR00082">
    <property type="entry name" value="rbfA"/>
    <property type="match status" value="1"/>
</dbReference>
<evidence type="ECO:0000256" key="2">
    <source>
        <dbReference type="HAMAP-Rule" id="MF_00003"/>
    </source>
</evidence>
<dbReference type="STRING" id="1798644.A2122_00875"/>
<comment type="similarity">
    <text evidence="2">Belongs to the RbfA family.</text>
</comment>
<dbReference type="Gene3D" id="3.30.300.20">
    <property type="match status" value="1"/>
</dbReference>